<dbReference type="SUPFAM" id="SSF46894">
    <property type="entry name" value="C-terminal effector domain of the bipartite response regulators"/>
    <property type="match status" value="1"/>
</dbReference>
<comment type="caution">
    <text evidence="6">The sequence shown here is derived from an EMBL/GenBank/DDBJ whole genome shotgun (WGS) entry which is preliminary data.</text>
</comment>
<dbReference type="InterPro" id="IPR001789">
    <property type="entry name" value="Sig_transdc_resp-reg_receiver"/>
</dbReference>
<evidence type="ECO:0000259" key="4">
    <source>
        <dbReference type="PROSITE" id="PS50043"/>
    </source>
</evidence>
<keyword evidence="2" id="KW-0238">DNA-binding</keyword>
<dbReference type="RefSeq" id="WP_386730590.1">
    <property type="nucleotide sequence ID" value="NZ_JBHSTP010000002.1"/>
</dbReference>
<dbReference type="SMART" id="SM00448">
    <property type="entry name" value="REC"/>
    <property type="match status" value="1"/>
</dbReference>
<evidence type="ECO:0000256" key="1">
    <source>
        <dbReference type="ARBA" id="ARBA00022553"/>
    </source>
</evidence>
<name>A0ABW1VFP2_9MICO</name>
<reference evidence="7" key="1">
    <citation type="journal article" date="2019" name="Int. J. Syst. Evol. Microbiol.">
        <title>The Global Catalogue of Microorganisms (GCM) 10K type strain sequencing project: providing services to taxonomists for standard genome sequencing and annotation.</title>
        <authorList>
            <consortium name="The Broad Institute Genomics Platform"/>
            <consortium name="The Broad Institute Genome Sequencing Center for Infectious Disease"/>
            <person name="Wu L."/>
            <person name="Ma J."/>
        </authorList>
    </citation>
    <scope>NUCLEOTIDE SEQUENCE [LARGE SCALE GENOMIC DNA]</scope>
    <source>
        <strain evidence="7">CCUG 43304</strain>
    </source>
</reference>
<accession>A0ABW1VFP2</accession>
<evidence type="ECO:0000313" key="6">
    <source>
        <dbReference type="EMBL" id="MFC6356330.1"/>
    </source>
</evidence>
<proteinExistence type="predicted"/>
<organism evidence="6 7">
    <name type="scientific">Luethyella okanaganae</name>
    <dbReference type="NCBI Taxonomy" id="69372"/>
    <lineage>
        <taxon>Bacteria</taxon>
        <taxon>Bacillati</taxon>
        <taxon>Actinomycetota</taxon>
        <taxon>Actinomycetes</taxon>
        <taxon>Micrococcales</taxon>
        <taxon>Microbacteriaceae</taxon>
        <taxon>Luethyella</taxon>
    </lineage>
</organism>
<dbReference type="Pfam" id="PF00196">
    <property type="entry name" value="GerE"/>
    <property type="match status" value="1"/>
</dbReference>
<keyword evidence="7" id="KW-1185">Reference proteome</keyword>
<dbReference type="InterPro" id="IPR011006">
    <property type="entry name" value="CheY-like_superfamily"/>
</dbReference>
<dbReference type="SMART" id="SM00421">
    <property type="entry name" value="HTH_LUXR"/>
    <property type="match status" value="1"/>
</dbReference>
<dbReference type="CDD" id="cd06170">
    <property type="entry name" value="LuxR_C_like"/>
    <property type="match status" value="1"/>
</dbReference>
<dbReference type="Proteomes" id="UP001596306">
    <property type="component" value="Unassembled WGS sequence"/>
</dbReference>
<feature type="domain" description="HTH luxR-type" evidence="4">
    <location>
        <begin position="129"/>
        <end position="194"/>
    </location>
</feature>
<dbReference type="InterPro" id="IPR039420">
    <property type="entry name" value="WalR-like"/>
</dbReference>
<feature type="domain" description="Response regulatory" evidence="5">
    <location>
        <begin position="1"/>
        <end position="114"/>
    </location>
</feature>
<gene>
    <name evidence="6" type="ORF">ACFQB0_09445</name>
</gene>
<dbReference type="CDD" id="cd17535">
    <property type="entry name" value="REC_NarL-like"/>
    <property type="match status" value="1"/>
</dbReference>
<dbReference type="PANTHER" id="PTHR43214:SF42">
    <property type="entry name" value="TRANSCRIPTIONAL REGULATORY PROTEIN DESR"/>
    <property type="match status" value="1"/>
</dbReference>
<sequence>MADDQALIRVAISAILETEDSFEVVAQAESGQDAIDLSVSLRPDVLLLDIQMPRRDGFDVAREVTSRVPTSRVLLLTSFAHPRYLRRAMTIGVSGFMLKDSSPAELFSAIRRIHAGFRVIDPVLAAETLSMGESPLNERETQVLSAVRVGASTESVARALHLSDGTVRNAVSGALAKLGVTNRADAARIAEERGWLG</sequence>
<feature type="modified residue" description="4-aspartylphosphate" evidence="3">
    <location>
        <position position="49"/>
    </location>
</feature>
<dbReference type="PROSITE" id="PS50110">
    <property type="entry name" value="RESPONSE_REGULATORY"/>
    <property type="match status" value="1"/>
</dbReference>
<dbReference type="InterPro" id="IPR058245">
    <property type="entry name" value="NreC/VraR/RcsB-like_REC"/>
</dbReference>
<dbReference type="PRINTS" id="PR00038">
    <property type="entry name" value="HTHLUXR"/>
</dbReference>
<dbReference type="Pfam" id="PF00072">
    <property type="entry name" value="Response_reg"/>
    <property type="match status" value="1"/>
</dbReference>
<keyword evidence="1 3" id="KW-0597">Phosphoprotein</keyword>
<protein>
    <submittedName>
        <fullName evidence="6">Response regulator</fullName>
    </submittedName>
</protein>
<dbReference type="SUPFAM" id="SSF52172">
    <property type="entry name" value="CheY-like"/>
    <property type="match status" value="1"/>
</dbReference>
<evidence type="ECO:0000259" key="5">
    <source>
        <dbReference type="PROSITE" id="PS50110"/>
    </source>
</evidence>
<dbReference type="PANTHER" id="PTHR43214">
    <property type="entry name" value="TWO-COMPONENT RESPONSE REGULATOR"/>
    <property type="match status" value="1"/>
</dbReference>
<evidence type="ECO:0000256" key="3">
    <source>
        <dbReference type="PROSITE-ProRule" id="PRU00169"/>
    </source>
</evidence>
<evidence type="ECO:0000256" key="2">
    <source>
        <dbReference type="ARBA" id="ARBA00023125"/>
    </source>
</evidence>
<dbReference type="Gene3D" id="3.40.50.2300">
    <property type="match status" value="1"/>
</dbReference>
<dbReference type="InterPro" id="IPR016032">
    <property type="entry name" value="Sig_transdc_resp-reg_C-effctor"/>
</dbReference>
<dbReference type="PROSITE" id="PS50043">
    <property type="entry name" value="HTH_LUXR_2"/>
    <property type="match status" value="1"/>
</dbReference>
<evidence type="ECO:0000313" key="7">
    <source>
        <dbReference type="Proteomes" id="UP001596306"/>
    </source>
</evidence>
<dbReference type="EMBL" id="JBHSTP010000002">
    <property type="protein sequence ID" value="MFC6356330.1"/>
    <property type="molecule type" value="Genomic_DNA"/>
</dbReference>
<dbReference type="InterPro" id="IPR000792">
    <property type="entry name" value="Tscrpt_reg_LuxR_C"/>
</dbReference>